<evidence type="ECO:0000313" key="3">
    <source>
        <dbReference type="Proteomes" id="UP000193862"/>
    </source>
</evidence>
<sequence length="160" mass="17932">MGEEVSDLFGNPVRPGKGARGRPTFEVTERNRNKVKLLLALGWSNDRVANAIDCSLATLKRYFRAELSQRQMMRDRLDAERIMVMAEAAMDGVIGAARVFQQQLDRNDQMQAERFLAKKPEKAQAADGLGKKAMVRAQAQDAEAELMLELEREASGHVKQ</sequence>
<feature type="region of interest" description="Disordered" evidence="1">
    <location>
        <begin position="1"/>
        <end position="24"/>
    </location>
</feature>
<evidence type="ECO:0000256" key="1">
    <source>
        <dbReference type="SAM" id="MobiDB-lite"/>
    </source>
</evidence>
<gene>
    <name evidence="2" type="ORF">AQS8620_01311</name>
</gene>
<dbReference type="EMBL" id="FWFS01000004">
    <property type="protein sequence ID" value="SLN36692.1"/>
    <property type="molecule type" value="Genomic_DNA"/>
</dbReference>
<name>A0A1Y5SB56_9RHOB</name>
<keyword evidence="3" id="KW-1185">Reference proteome</keyword>
<dbReference type="Gene3D" id="1.10.10.60">
    <property type="entry name" value="Homeodomain-like"/>
    <property type="match status" value="1"/>
</dbReference>
<evidence type="ECO:0000313" key="2">
    <source>
        <dbReference type="EMBL" id="SLN36692.1"/>
    </source>
</evidence>
<accession>A0A1Y5SB56</accession>
<dbReference type="AlphaFoldDB" id="A0A1Y5SB56"/>
<proteinExistence type="predicted"/>
<dbReference type="OrthoDB" id="6039124at2"/>
<protein>
    <recommendedName>
        <fullName evidence="4">Resolvase HTH domain-containing protein</fullName>
    </recommendedName>
</protein>
<dbReference type="RefSeq" id="WP_085836035.1">
    <property type="nucleotide sequence ID" value="NZ_FWFS01000004.1"/>
</dbReference>
<organism evidence="2 3">
    <name type="scientific">Aquimixticola soesokkakensis</name>
    <dbReference type="NCBI Taxonomy" id="1519096"/>
    <lineage>
        <taxon>Bacteria</taxon>
        <taxon>Pseudomonadati</taxon>
        <taxon>Pseudomonadota</taxon>
        <taxon>Alphaproteobacteria</taxon>
        <taxon>Rhodobacterales</taxon>
        <taxon>Paracoccaceae</taxon>
        <taxon>Aquimixticola</taxon>
    </lineage>
</organism>
<reference evidence="2 3" key="1">
    <citation type="submission" date="2017-03" db="EMBL/GenBank/DDBJ databases">
        <authorList>
            <person name="Afonso C.L."/>
            <person name="Miller P.J."/>
            <person name="Scott M.A."/>
            <person name="Spackman E."/>
            <person name="Goraichik I."/>
            <person name="Dimitrov K.M."/>
            <person name="Suarez D.L."/>
            <person name="Swayne D.E."/>
        </authorList>
    </citation>
    <scope>NUCLEOTIDE SEQUENCE [LARGE SCALE GENOMIC DNA]</scope>
    <source>
        <strain evidence="2 3">CECT 8620</strain>
    </source>
</reference>
<dbReference type="Proteomes" id="UP000193862">
    <property type="component" value="Unassembled WGS sequence"/>
</dbReference>
<evidence type="ECO:0008006" key="4">
    <source>
        <dbReference type="Google" id="ProtNLM"/>
    </source>
</evidence>